<dbReference type="Proteomes" id="UP000228934">
    <property type="component" value="Unassembled WGS sequence"/>
</dbReference>
<dbReference type="AlphaFoldDB" id="A0A2G9RGA4"/>
<feature type="transmembrane region" description="Helical" evidence="1">
    <location>
        <begin position="29"/>
        <end position="52"/>
    </location>
</feature>
<keyword evidence="3" id="KW-1185">Reference proteome</keyword>
<keyword evidence="1" id="KW-1133">Transmembrane helix</keyword>
<evidence type="ECO:0000256" key="1">
    <source>
        <dbReference type="SAM" id="Phobius"/>
    </source>
</evidence>
<protein>
    <submittedName>
        <fullName evidence="2">Uncharacterized protein</fullName>
    </submittedName>
</protein>
<evidence type="ECO:0000313" key="2">
    <source>
        <dbReference type="EMBL" id="PIO26936.1"/>
    </source>
</evidence>
<sequence length="91" mass="10438">MAGFIVCVFVLQDHFLIFIIHSYRLNISLSVTVTVLCVHPLFFFSSFFSFVFSPSLKWSGFPSVSFRASIWQPITSSKHREPSHRTLHEGS</sequence>
<reference evidence="3" key="1">
    <citation type="journal article" date="2017" name="Nat. Commun.">
        <title>The North American bullfrog draft genome provides insight into hormonal regulation of long noncoding RNA.</title>
        <authorList>
            <person name="Hammond S.A."/>
            <person name="Warren R.L."/>
            <person name="Vandervalk B.P."/>
            <person name="Kucuk E."/>
            <person name="Khan H."/>
            <person name="Gibb E.A."/>
            <person name="Pandoh P."/>
            <person name="Kirk H."/>
            <person name="Zhao Y."/>
            <person name="Jones M."/>
            <person name="Mungall A.J."/>
            <person name="Coope R."/>
            <person name="Pleasance S."/>
            <person name="Moore R.A."/>
            <person name="Holt R.A."/>
            <person name="Round J.M."/>
            <person name="Ohora S."/>
            <person name="Walle B.V."/>
            <person name="Veldhoen N."/>
            <person name="Helbing C.C."/>
            <person name="Birol I."/>
        </authorList>
    </citation>
    <scope>NUCLEOTIDE SEQUENCE [LARGE SCALE GENOMIC DNA]</scope>
</reference>
<gene>
    <name evidence="2" type="ORF">AB205_0134340</name>
</gene>
<accession>A0A2G9RGA4</accession>
<organism evidence="2 3">
    <name type="scientific">Aquarana catesbeiana</name>
    <name type="common">American bullfrog</name>
    <name type="synonym">Rana catesbeiana</name>
    <dbReference type="NCBI Taxonomy" id="8400"/>
    <lineage>
        <taxon>Eukaryota</taxon>
        <taxon>Metazoa</taxon>
        <taxon>Chordata</taxon>
        <taxon>Craniata</taxon>
        <taxon>Vertebrata</taxon>
        <taxon>Euteleostomi</taxon>
        <taxon>Amphibia</taxon>
        <taxon>Batrachia</taxon>
        <taxon>Anura</taxon>
        <taxon>Neobatrachia</taxon>
        <taxon>Ranoidea</taxon>
        <taxon>Ranidae</taxon>
        <taxon>Aquarana</taxon>
    </lineage>
</organism>
<keyword evidence="1" id="KW-0472">Membrane</keyword>
<proteinExistence type="predicted"/>
<feature type="transmembrane region" description="Helical" evidence="1">
    <location>
        <begin position="5"/>
        <end position="23"/>
    </location>
</feature>
<keyword evidence="1" id="KW-0812">Transmembrane</keyword>
<dbReference type="EMBL" id="KV943100">
    <property type="protein sequence ID" value="PIO26936.1"/>
    <property type="molecule type" value="Genomic_DNA"/>
</dbReference>
<evidence type="ECO:0000313" key="3">
    <source>
        <dbReference type="Proteomes" id="UP000228934"/>
    </source>
</evidence>
<name>A0A2G9RGA4_AQUCT</name>